<dbReference type="EMBL" id="POSP01000003">
    <property type="protein sequence ID" value="PND39357.1"/>
    <property type="molecule type" value="Genomic_DNA"/>
</dbReference>
<keyword evidence="3" id="KW-1185">Reference proteome</keyword>
<organism evidence="2 3">
    <name type="scientific">Kinneretia aquatilis</name>
    <dbReference type="NCBI Taxonomy" id="2070761"/>
    <lineage>
        <taxon>Bacteria</taxon>
        <taxon>Pseudomonadati</taxon>
        <taxon>Pseudomonadota</taxon>
        <taxon>Betaproteobacteria</taxon>
        <taxon>Burkholderiales</taxon>
        <taxon>Sphaerotilaceae</taxon>
        <taxon>Roseateles</taxon>
    </lineage>
</organism>
<sequence length="391" mass="40036">MQTKNDWFRDLSLSTAVAGFVAVLVGFTSSVAIVFQAAQALGATPAQTSSWMWALGLGMGLTSLGLSWWSRQPILTAWSTPGAALLAATSGLSMPEAVGAFLFCAALILLFGLTGWFERLMDRIPLAVAAALLAGVLARFGLDAVLTVKSAPELVLVMAAAYLLGRRFWARYAVPGVLLAGVAVAAVQGRLHLDAVEWAWAAPVWTAPQFSLAALVGVGLPLFLVTMASQNLPGVAAQRAAGYRTPVSASIAATGAASLLLAPFGGYALNLAAITAAICMGREAHEDPARRYTAAMAAGLFYIALGLAGGAVVGLLVAFPRELVAAVAGLALLGTIAGGLHSALAEPEHRDAAMLTFLVTLSGLSLLGIGAAFWGVVAGSAALAVQKLRKT</sequence>
<evidence type="ECO:0008006" key="4">
    <source>
        <dbReference type="Google" id="ProtNLM"/>
    </source>
</evidence>
<dbReference type="GO" id="GO:0042925">
    <property type="term" value="F:benzoate transmembrane transporter activity"/>
    <property type="evidence" value="ECO:0007669"/>
    <property type="project" value="InterPro"/>
</dbReference>
<accession>A0A2N8L0Z9</accession>
<reference evidence="2 3" key="1">
    <citation type="submission" date="2018-01" db="EMBL/GenBank/DDBJ databases">
        <title>Draft genome sequence of Paucibacter aquatile CR182 isolated from freshwater of the Nakdong River.</title>
        <authorList>
            <person name="Choi A."/>
            <person name="Chung E.J."/>
        </authorList>
    </citation>
    <scope>NUCLEOTIDE SEQUENCE [LARGE SCALE GENOMIC DNA]</scope>
    <source>
        <strain evidence="2 3">CR182</strain>
    </source>
</reference>
<gene>
    <name evidence="2" type="ORF">C1O66_18690</name>
</gene>
<protein>
    <recommendedName>
        <fullName evidence="4">Benzoate transporter</fullName>
    </recommendedName>
</protein>
<proteinExistence type="predicted"/>
<dbReference type="OrthoDB" id="9792424at2"/>
<feature type="transmembrane region" description="Helical" evidence="1">
    <location>
        <begin position="249"/>
        <end position="274"/>
    </location>
</feature>
<feature type="transmembrane region" description="Helical" evidence="1">
    <location>
        <begin position="50"/>
        <end position="69"/>
    </location>
</feature>
<feature type="transmembrane region" description="Helical" evidence="1">
    <location>
        <begin position="209"/>
        <end position="228"/>
    </location>
</feature>
<keyword evidence="1" id="KW-1133">Transmembrane helix</keyword>
<comment type="caution">
    <text evidence="2">The sequence shown here is derived from an EMBL/GenBank/DDBJ whole genome shotgun (WGS) entry which is preliminary data.</text>
</comment>
<feature type="transmembrane region" description="Helical" evidence="1">
    <location>
        <begin position="12"/>
        <end position="38"/>
    </location>
</feature>
<dbReference type="RefSeq" id="WP_102769275.1">
    <property type="nucleotide sequence ID" value="NZ_POSP01000003.1"/>
</dbReference>
<name>A0A2N8L0Z9_9BURK</name>
<dbReference type="Pfam" id="PF03594">
    <property type="entry name" value="BenE"/>
    <property type="match status" value="1"/>
</dbReference>
<dbReference type="PANTHER" id="PTHR30199:SF0">
    <property type="entry name" value="INNER MEMBRANE PROTEIN YDCO"/>
    <property type="match status" value="1"/>
</dbReference>
<evidence type="ECO:0000313" key="2">
    <source>
        <dbReference type="EMBL" id="PND39357.1"/>
    </source>
</evidence>
<dbReference type="PANTHER" id="PTHR30199">
    <property type="entry name" value="MFS FAMILY TRANSPORTER, PREDICTED SUBSTRATE BENZOATE"/>
    <property type="match status" value="1"/>
</dbReference>
<feature type="transmembrane region" description="Helical" evidence="1">
    <location>
        <begin position="172"/>
        <end position="189"/>
    </location>
</feature>
<dbReference type="Proteomes" id="UP000235916">
    <property type="component" value="Unassembled WGS sequence"/>
</dbReference>
<dbReference type="InterPro" id="IPR004711">
    <property type="entry name" value="Benzoate_Transporter"/>
</dbReference>
<feature type="transmembrane region" description="Helical" evidence="1">
    <location>
        <begin position="98"/>
        <end position="117"/>
    </location>
</feature>
<feature type="transmembrane region" description="Helical" evidence="1">
    <location>
        <begin position="323"/>
        <end position="344"/>
    </location>
</feature>
<evidence type="ECO:0000313" key="3">
    <source>
        <dbReference type="Proteomes" id="UP000235916"/>
    </source>
</evidence>
<evidence type="ECO:0000256" key="1">
    <source>
        <dbReference type="SAM" id="Phobius"/>
    </source>
</evidence>
<dbReference type="NCBIfam" id="TIGR00843">
    <property type="entry name" value="benE"/>
    <property type="match status" value="1"/>
</dbReference>
<feature type="transmembrane region" description="Helical" evidence="1">
    <location>
        <begin position="364"/>
        <end position="385"/>
    </location>
</feature>
<dbReference type="AlphaFoldDB" id="A0A2N8L0Z9"/>
<keyword evidence="1" id="KW-0812">Transmembrane</keyword>
<keyword evidence="1" id="KW-0472">Membrane</keyword>
<dbReference type="GO" id="GO:0005886">
    <property type="term" value="C:plasma membrane"/>
    <property type="evidence" value="ECO:0007669"/>
    <property type="project" value="TreeGrafter"/>
</dbReference>
<feature type="transmembrane region" description="Helical" evidence="1">
    <location>
        <begin position="294"/>
        <end position="316"/>
    </location>
</feature>
<feature type="transmembrane region" description="Helical" evidence="1">
    <location>
        <begin position="124"/>
        <end position="142"/>
    </location>
</feature>